<dbReference type="RefSeq" id="XP_062741049.1">
    <property type="nucleotide sequence ID" value="XM_062884177.1"/>
</dbReference>
<dbReference type="EMBL" id="JAFFHA010000008">
    <property type="protein sequence ID" value="KAK4652074.1"/>
    <property type="molecule type" value="Genomic_DNA"/>
</dbReference>
<sequence length="79" mass="8951">MSVQTPLTYAVSLWVLEKWLSQTFGAKTVGERTTWSYKPDVQGGSSFWVVTAPREITKEEQQELEKRSAPKTIAISLTF</sequence>
<proteinExistence type="predicted"/>
<reference evidence="1 2" key="1">
    <citation type="journal article" date="2023" name="bioRxiv">
        <title>High-quality genome assemblies of four members of thePodospora anserinaspecies complex.</title>
        <authorList>
            <person name="Ament-Velasquez S.L."/>
            <person name="Vogan A.A."/>
            <person name="Wallerman O."/>
            <person name="Hartmann F."/>
            <person name="Gautier V."/>
            <person name="Silar P."/>
            <person name="Giraud T."/>
            <person name="Johannesson H."/>
        </authorList>
    </citation>
    <scope>NUCLEOTIDE SEQUENCE [LARGE SCALE GENOMIC DNA]</scope>
    <source>
        <strain evidence="1 2">CBS 415.72m</strain>
    </source>
</reference>
<organism evidence="1 2">
    <name type="scientific">Podospora pseudocomata</name>
    <dbReference type="NCBI Taxonomy" id="2093779"/>
    <lineage>
        <taxon>Eukaryota</taxon>
        <taxon>Fungi</taxon>
        <taxon>Dikarya</taxon>
        <taxon>Ascomycota</taxon>
        <taxon>Pezizomycotina</taxon>
        <taxon>Sordariomycetes</taxon>
        <taxon>Sordariomycetidae</taxon>
        <taxon>Sordariales</taxon>
        <taxon>Podosporaceae</taxon>
        <taxon>Podospora</taxon>
    </lineage>
</organism>
<evidence type="ECO:0000313" key="2">
    <source>
        <dbReference type="Proteomes" id="UP001323405"/>
    </source>
</evidence>
<accession>A0ABR0G8W4</accession>
<gene>
    <name evidence="1" type="ORF">QC762_0099250</name>
</gene>
<evidence type="ECO:0000313" key="1">
    <source>
        <dbReference type="EMBL" id="KAK4652074.1"/>
    </source>
</evidence>
<comment type="caution">
    <text evidence="1">The sequence shown here is derived from an EMBL/GenBank/DDBJ whole genome shotgun (WGS) entry which is preliminary data.</text>
</comment>
<name>A0ABR0G8W4_9PEZI</name>
<dbReference type="Proteomes" id="UP001323405">
    <property type="component" value="Unassembled WGS sequence"/>
</dbReference>
<protein>
    <submittedName>
        <fullName evidence="1">Uncharacterized protein</fullName>
    </submittedName>
</protein>
<keyword evidence="2" id="KW-1185">Reference proteome</keyword>
<dbReference type="GeneID" id="87903966"/>